<dbReference type="Proteomes" id="UP000318294">
    <property type="component" value="Unassembled WGS sequence"/>
</dbReference>
<keyword evidence="18" id="KW-1185">Reference proteome</keyword>
<dbReference type="HAMAP" id="MF_00107">
    <property type="entry name" value="IspF"/>
    <property type="match status" value="1"/>
</dbReference>
<evidence type="ECO:0000256" key="10">
    <source>
        <dbReference type="ARBA" id="ARBA00022723"/>
    </source>
</evidence>
<evidence type="ECO:0000256" key="8">
    <source>
        <dbReference type="ARBA" id="ARBA00022679"/>
    </source>
</evidence>
<feature type="site" description="Transition state stabilizer" evidence="14">
    <location>
        <position position="299"/>
    </location>
</feature>
<dbReference type="UniPathway" id="UPA00056">
    <property type="reaction ID" value="UER00093"/>
</dbReference>
<dbReference type="FunFam" id="3.90.550.10:FF:000003">
    <property type="entry name" value="2-C-methyl-D-erythritol 4-phosphate cytidylyltransferase"/>
    <property type="match status" value="1"/>
</dbReference>
<dbReference type="SUPFAM" id="SSF69765">
    <property type="entry name" value="IpsF-like"/>
    <property type="match status" value="1"/>
</dbReference>
<keyword evidence="9 14" id="KW-0548">Nucleotidyltransferase</keyword>
<evidence type="ECO:0000313" key="17">
    <source>
        <dbReference type="EMBL" id="TSE36407.1"/>
    </source>
</evidence>
<dbReference type="InterPro" id="IPR026596">
    <property type="entry name" value="IspD/F"/>
</dbReference>
<evidence type="ECO:0000256" key="13">
    <source>
        <dbReference type="ARBA" id="ARBA00023268"/>
    </source>
</evidence>
<evidence type="ECO:0000256" key="15">
    <source>
        <dbReference type="SAM" id="MobiDB-lite"/>
    </source>
</evidence>
<feature type="binding site" evidence="14">
    <location>
        <begin position="299"/>
        <end position="300"/>
    </location>
    <ligand>
        <name>4-CDP-2-C-methyl-D-erythritol 2-phosphate</name>
        <dbReference type="ChEBI" id="CHEBI:57919"/>
    </ligand>
</feature>
<dbReference type="NCBIfam" id="TIGR00151">
    <property type="entry name" value="ispF"/>
    <property type="match status" value="1"/>
</dbReference>
<feature type="site" description="Transition state stabilizer" evidence="14">
    <location>
        <position position="398"/>
    </location>
</feature>
<feature type="region of interest" description="2-C-methyl-D-erythritol 2,4-cyclodiphosphate synthase" evidence="14">
    <location>
        <begin position="267"/>
        <end position="424"/>
    </location>
</feature>
<feature type="region of interest" description="2-C-methyl-D-erythritol 4-phosphate cytidylyltransferase" evidence="14">
    <location>
        <begin position="1"/>
        <end position="265"/>
    </location>
</feature>
<evidence type="ECO:0000256" key="7">
    <source>
        <dbReference type="ARBA" id="ARBA00009789"/>
    </source>
</evidence>
<dbReference type="PROSITE" id="PS01350">
    <property type="entry name" value="ISPF"/>
    <property type="match status" value="1"/>
</dbReference>
<reference evidence="17 18" key="1">
    <citation type="submission" date="2019-07" db="EMBL/GenBank/DDBJ databases">
        <title>Tepidimonas charontis SPSP-6 draft genome.</title>
        <authorList>
            <person name="Da Costa M.S."/>
            <person name="Froufe H.J.C."/>
            <person name="Egas C."/>
            <person name="Albuquerque L."/>
        </authorList>
    </citation>
    <scope>NUCLEOTIDE SEQUENCE [LARGE SCALE GENOMIC DNA]</scope>
    <source>
        <strain evidence="17 18">SPSP-6</strain>
    </source>
</reference>
<comment type="similarity">
    <text evidence="14">In the N-terminal section; belongs to the IspD/TarI cytidylyltransferase family. IspD subfamily.</text>
</comment>
<dbReference type="GO" id="GO:0019288">
    <property type="term" value="P:isopentenyl diphosphate biosynthetic process, methylerythritol 4-phosphate pathway"/>
    <property type="evidence" value="ECO:0007669"/>
    <property type="project" value="UniProtKB-UniRule"/>
</dbReference>
<dbReference type="InterPro" id="IPR001228">
    <property type="entry name" value="IspD"/>
</dbReference>
<keyword evidence="11 14" id="KW-0414">Isoprene biosynthesis</keyword>
<comment type="catalytic activity">
    <reaction evidence="1 14">
        <text>4-CDP-2-C-methyl-D-erythritol 2-phosphate = 2-C-methyl-D-erythritol 2,4-cyclic diphosphate + CMP</text>
        <dbReference type="Rhea" id="RHEA:23864"/>
        <dbReference type="ChEBI" id="CHEBI:57919"/>
        <dbReference type="ChEBI" id="CHEBI:58483"/>
        <dbReference type="ChEBI" id="CHEBI:60377"/>
        <dbReference type="EC" id="4.6.1.12"/>
    </reaction>
</comment>
<organism evidence="17 18">
    <name type="scientific">Tepidimonas charontis</name>
    <dbReference type="NCBI Taxonomy" id="2267262"/>
    <lineage>
        <taxon>Bacteria</taxon>
        <taxon>Pseudomonadati</taxon>
        <taxon>Pseudomonadota</taxon>
        <taxon>Betaproteobacteria</taxon>
        <taxon>Burkholderiales</taxon>
        <taxon>Tepidimonas</taxon>
    </lineage>
</organism>
<dbReference type="EC" id="2.7.7.60" evidence="14"/>
<comment type="function">
    <text evidence="14">Bifunctional enzyme that catalyzes the formation of 4-diphosphocytidyl-2-C-methyl-D-erythritol from CTP and 2-C-methyl-D-erythritol 4-phosphate (MEP) (IspD), and catalyzes the conversion of 4-diphosphocytidyl-2-C-methyl-D-erythritol 2-phosphate (CDP-ME2P) to 2-C-methyl-D-erythritol 2,4-cyclodiphosphate (ME-CPP) with a corresponding release of cytidine 5-monophosphate (CMP) (IspF).</text>
</comment>
<name>A0A554XKP5_9BURK</name>
<feature type="region of interest" description="Disordered" evidence="15">
    <location>
        <begin position="1"/>
        <end position="32"/>
    </location>
</feature>
<feature type="site" description="Transition state stabilizer" evidence="14">
    <location>
        <position position="56"/>
    </location>
</feature>
<evidence type="ECO:0000256" key="11">
    <source>
        <dbReference type="ARBA" id="ARBA00023229"/>
    </source>
</evidence>
<dbReference type="InterPro" id="IPR034683">
    <property type="entry name" value="IspD/TarI"/>
</dbReference>
<dbReference type="AlphaFoldDB" id="A0A554XKP5"/>
<comment type="caution">
    <text evidence="17">The sequence shown here is derived from an EMBL/GenBank/DDBJ whole genome shotgun (WGS) entry which is preliminary data.</text>
</comment>
<keyword evidence="12 14" id="KW-0456">Lyase</keyword>
<evidence type="ECO:0000256" key="2">
    <source>
        <dbReference type="ARBA" id="ARBA00001282"/>
    </source>
</evidence>
<evidence type="ECO:0000256" key="1">
    <source>
        <dbReference type="ARBA" id="ARBA00000200"/>
    </source>
</evidence>
<evidence type="ECO:0000256" key="6">
    <source>
        <dbReference type="ARBA" id="ARBA00008480"/>
    </source>
</evidence>
<dbReference type="InterPro" id="IPR020555">
    <property type="entry name" value="MECDP_synthase_CS"/>
</dbReference>
<feature type="site" description="Transition state stabilizer" evidence="14">
    <location>
        <position position="49"/>
    </location>
</feature>
<feature type="binding site" evidence="14">
    <location>
        <begin position="273"/>
        <end position="275"/>
    </location>
    <ligand>
        <name>4-CDP-2-C-methyl-D-erythritol 2-phosphate</name>
        <dbReference type="ChEBI" id="CHEBI:57919"/>
    </ligand>
</feature>
<dbReference type="PANTHER" id="PTHR43181">
    <property type="entry name" value="2-C-METHYL-D-ERYTHRITOL 2,4-CYCLODIPHOSPHATE SYNTHASE, CHLOROPLASTIC"/>
    <property type="match status" value="1"/>
</dbReference>
<comment type="similarity">
    <text evidence="14">In the C-terminal section; belongs to the IspF family.</text>
</comment>
<dbReference type="GO" id="GO:0050518">
    <property type="term" value="F:2-C-methyl-D-erythritol 4-phosphate cytidylyltransferase activity"/>
    <property type="evidence" value="ECO:0007669"/>
    <property type="project" value="UniProtKB-UniRule"/>
</dbReference>
<feature type="binding site" evidence="14">
    <location>
        <position position="275"/>
    </location>
    <ligand>
        <name>a divalent metal cation</name>
        <dbReference type="ChEBI" id="CHEBI:60240"/>
    </ligand>
</feature>
<evidence type="ECO:0000256" key="5">
    <source>
        <dbReference type="ARBA" id="ARBA00004787"/>
    </source>
</evidence>
<keyword evidence="10 14" id="KW-0479">Metal-binding</keyword>
<dbReference type="GO" id="GO:0016114">
    <property type="term" value="P:terpenoid biosynthetic process"/>
    <property type="evidence" value="ECO:0007669"/>
    <property type="project" value="InterPro"/>
</dbReference>
<evidence type="ECO:0000256" key="4">
    <source>
        <dbReference type="ARBA" id="ARBA00004709"/>
    </source>
</evidence>
<dbReference type="Pfam" id="PF02542">
    <property type="entry name" value="YgbB"/>
    <property type="match status" value="1"/>
</dbReference>
<dbReference type="EMBL" id="VJON01000001">
    <property type="protein sequence ID" value="TSE36407.1"/>
    <property type="molecule type" value="Genomic_DNA"/>
</dbReference>
<dbReference type="Gene3D" id="3.30.1330.50">
    <property type="entry name" value="2-C-methyl-D-erythritol 2,4-cyclodiphosphate synthase"/>
    <property type="match status" value="1"/>
</dbReference>
<gene>
    <name evidence="17" type="primary">ispD</name>
    <name evidence="14" type="synonym">ispDF</name>
    <name evidence="17" type="ORF">Tchar_00029</name>
</gene>
<feature type="binding site" evidence="14">
    <location>
        <position position="273"/>
    </location>
    <ligand>
        <name>a divalent metal cation</name>
        <dbReference type="ChEBI" id="CHEBI:60240"/>
    </ligand>
</feature>
<dbReference type="SUPFAM" id="SSF53448">
    <property type="entry name" value="Nucleotide-diphospho-sugar transferases"/>
    <property type="match status" value="1"/>
</dbReference>
<dbReference type="InterPro" id="IPR029044">
    <property type="entry name" value="Nucleotide-diphossugar_trans"/>
</dbReference>
<dbReference type="InterPro" id="IPR018294">
    <property type="entry name" value="ISPD_synthase_CS"/>
</dbReference>
<keyword evidence="8 14" id="KW-0808">Transferase</keyword>
<comment type="pathway">
    <text evidence="4 14">Isoprenoid biosynthesis; isopentenyl diphosphate biosynthesis via DXP pathway; isopentenyl diphosphate from 1-deoxy-D-xylulose 5-phosphate: step 4/6.</text>
</comment>
<comment type="catalytic activity">
    <reaction evidence="2 14">
        <text>2-C-methyl-D-erythritol 4-phosphate + CTP + H(+) = 4-CDP-2-C-methyl-D-erythritol + diphosphate</text>
        <dbReference type="Rhea" id="RHEA:13429"/>
        <dbReference type="ChEBI" id="CHEBI:15378"/>
        <dbReference type="ChEBI" id="CHEBI:33019"/>
        <dbReference type="ChEBI" id="CHEBI:37563"/>
        <dbReference type="ChEBI" id="CHEBI:57823"/>
        <dbReference type="ChEBI" id="CHEBI:58262"/>
        <dbReference type="EC" id="2.7.7.60"/>
    </reaction>
</comment>
<dbReference type="InterPro" id="IPR003526">
    <property type="entry name" value="MECDP_synthase"/>
</dbReference>
<evidence type="ECO:0000256" key="14">
    <source>
        <dbReference type="HAMAP-Rule" id="MF_01520"/>
    </source>
</evidence>
<comment type="similarity">
    <text evidence="6">Belongs to the IspF family.</text>
</comment>
<dbReference type="CDD" id="cd02516">
    <property type="entry name" value="CDP-ME_synthetase"/>
    <property type="match status" value="1"/>
</dbReference>
<feature type="compositionally biased region" description="Polar residues" evidence="15">
    <location>
        <begin position="1"/>
        <end position="10"/>
    </location>
</feature>
<dbReference type="CDD" id="cd00554">
    <property type="entry name" value="MECDP_synthase"/>
    <property type="match status" value="1"/>
</dbReference>
<feature type="site" description="Positions MEP for the nucleophilic attack" evidence="14">
    <location>
        <position position="187"/>
    </location>
</feature>
<keyword evidence="13 14" id="KW-0511">Multifunctional enzyme</keyword>
<dbReference type="Gene3D" id="3.90.550.10">
    <property type="entry name" value="Spore Coat Polysaccharide Biosynthesis Protein SpsA, Chain A"/>
    <property type="match status" value="1"/>
</dbReference>
<evidence type="ECO:0000259" key="16">
    <source>
        <dbReference type="Pfam" id="PF02542"/>
    </source>
</evidence>
<comment type="similarity">
    <text evidence="7">Belongs to the IspD/TarI cytidylyltransferase family. IspD subfamily.</text>
</comment>
<dbReference type="OrthoDB" id="9806837at2"/>
<dbReference type="GO" id="GO:0008685">
    <property type="term" value="F:2-C-methyl-D-erythritol 2,4-cyclodiphosphate synthase activity"/>
    <property type="evidence" value="ECO:0007669"/>
    <property type="project" value="UniProtKB-UniRule"/>
</dbReference>
<evidence type="ECO:0000256" key="12">
    <source>
        <dbReference type="ARBA" id="ARBA00023239"/>
    </source>
</evidence>
<dbReference type="InterPro" id="IPR036571">
    <property type="entry name" value="MECDP_synthase_sf"/>
</dbReference>
<evidence type="ECO:0000313" key="18">
    <source>
        <dbReference type="Proteomes" id="UP000318294"/>
    </source>
</evidence>
<dbReference type="NCBIfam" id="TIGR00453">
    <property type="entry name" value="ispD"/>
    <property type="match status" value="1"/>
</dbReference>
<comment type="caution">
    <text evidence="14">Lacks conserved residue(s) required for the propagation of feature annotation.</text>
</comment>
<sequence length="424" mass="44141">MKAASVTPNDRTAAGHDGVGDGQGQTWPTDEAAPPRYYALVPAAGTGSRAGLAVPKQYHTLAGRRVIDHTLAALAAVPELAGVAVVLAPNDTTAVGDGGRIRSWRVGGATRAESVLNGLTALVGAGARAQDWVLVHDAARCLLHSADVQALIDACRDDPVGGLLAVPLADTLKQVDAEARVLTTVPRADKWLAQTPQMFRLGVLQQALQAHHANGFAGITDEASAVEALGLRPRVVRGRARNLKLTFAEDFAMAETWLSQQTAPPWRIGEGWDIHALVPGRRLVLGGVEIAHDKGLLGHSDADALLHAITDAVLGAAGLGDIGAWFPDDDPRHAGADSRTLLQAAVQAARTHGWQPVNVDATVIAQAPRLAPHRAAMQASVAQCLGLPASAVNLKAKTAERLGPVGQGLAIEARAVVLLHASPR</sequence>
<proteinExistence type="inferred from homology"/>
<evidence type="ECO:0000256" key="3">
    <source>
        <dbReference type="ARBA" id="ARBA00001968"/>
    </source>
</evidence>
<dbReference type="Pfam" id="PF01128">
    <property type="entry name" value="IspD"/>
    <property type="match status" value="1"/>
</dbReference>
<dbReference type="HAMAP" id="MF_01520">
    <property type="entry name" value="IspDF"/>
    <property type="match status" value="1"/>
</dbReference>
<feature type="domain" description="2-C-methyl-D-erythritol 2,4-cyclodiphosphate synthase" evidence="16">
    <location>
        <begin position="267"/>
        <end position="419"/>
    </location>
</feature>
<feature type="binding site" evidence="14">
    <location>
        <position position="307"/>
    </location>
    <ligand>
        <name>a divalent metal cation</name>
        <dbReference type="ChEBI" id="CHEBI:60240"/>
    </ligand>
</feature>
<dbReference type="PROSITE" id="PS01295">
    <property type="entry name" value="ISPD"/>
    <property type="match status" value="1"/>
</dbReference>
<dbReference type="RefSeq" id="WP_144327078.1">
    <property type="nucleotide sequence ID" value="NZ_VJON01000001.1"/>
</dbReference>
<dbReference type="PANTHER" id="PTHR43181:SF1">
    <property type="entry name" value="2-C-METHYL-D-ERYTHRITOL 2,4-CYCLODIPHOSPHATE SYNTHASE, CHLOROPLASTIC"/>
    <property type="match status" value="1"/>
</dbReference>
<dbReference type="HAMAP" id="MF_00108">
    <property type="entry name" value="IspD"/>
    <property type="match status" value="1"/>
</dbReference>
<feature type="binding site" evidence="14">
    <location>
        <begin position="326"/>
        <end position="330"/>
    </location>
    <ligand>
        <name>4-CDP-2-C-methyl-D-erythritol 2-phosphate</name>
        <dbReference type="ChEBI" id="CHEBI:57919"/>
    </ligand>
</feature>
<feature type="site" description="Positions MEP for the nucleophilic attack" evidence="14">
    <location>
        <position position="244"/>
    </location>
</feature>
<comment type="pathway">
    <text evidence="5 14">Isoprenoid biosynthesis; isopentenyl diphosphate biosynthesis via DXP pathway; isopentenyl diphosphate from 1-deoxy-D-xylulose 5-phosphate: step 2/6.</text>
</comment>
<protein>
    <recommendedName>
        <fullName evidence="14">Bifunctional enzyme IspD/IspF</fullName>
    </recommendedName>
    <domain>
        <recommendedName>
            <fullName evidence="14">2-C-methyl-D-erythritol 4-phosphate cytidylyltransferase</fullName>
            <ecNumber evidence="14">2.7.7.60</ecNumber>
        </recommendedName>
        <alternativeName>
            <fullName evidence="14">4-diphosphocytidyl-2C-methyl-D-erythritol synthase</fullName>
        </alternativeName>
        <alternativeName>
            <fullName evidence="14">MEP cytidylyltransferase</fullName>
            <shortName evidence="14">MCT</shortName>
        </alternativeName>
    </domain>
    <domain>
        <recommendedName>
            <fullName evidence="14">2-C-methyl-D-erythritol 2,4-cyclodiphosphate synthase</fullName>
            <shortName evidence="14">MECDP-synthase</shortName>
            <shortName evidence="14">MECPP-synthase</shortName>
            <shortName evidence="14">MECPS</shortName>
            <ecNumber evidence="14">4.6.1.12</ecNumber>
        </recommendedName>
    </domain>
</protein>
<dbReference type="GO" id="GO:0046872">
    <property type="term" value="F:metal ion binding"/>
    <property type="evidence" value="ECO:0007669"/>
    <property type="project" value="UniProtKB-KW"/>
</dbReference>
<comment type="cofactor">
    <cofactor evidence="3 14">
        <name>a divalent metal cation</name>
        <dbReference type="ChEBI" id="CHEBI:60240"/>
    </cofactor>
</comment>
<dbReference type="EC" id="4.6.1.12" evidence="14"/>
<feature type="binding site" evidence="14">
    <location>
        <begin position="321"/>
        <end position="323"/>
    </location>
    <ligand>
        <name>4-CDP-2-C-methyl-D-erythritol 2-phosphate</name>
        <dbReference type="ChEBI" id="CHEBI:57919"/>
    </ligand>
</feature>
<evidence type="ECO:0000256" key="9">
    <source>
        <dbReference type="ARBA" id="ARBA00022695"/>
    </source>
</evidence>
<accession>A0A554XKP5</accession>